<dbReference type="PANTHER" id="PTHR43711:SF1">
    <property type="entry name" value="HISTIDINE KINASE 1"/>
    <property type="match status" value="1"/>
</dbReference>
<dbReference type="InterPro" id="IPR004358">
    <property type="entry name" value="Sig_transdc_His_kin-like_C"/>
</dbReference>
<proteinExistence type="predicted"/>
<dbReference type="InterPro" id="IPR036890">
    <property type="entry name" value="HATPase_C_sf"/>
</dbReference>
<evidence type="ECO:0000256" key="4">
    <source>
        <dbReference type="ARBA" id="ARBA00022777"/>
    </source>
</evidence>
<feature type="region of interest" description="Disordered" evidence="6">
    <location>
        <begin position="1"/>
        <end position="23"/>
    </location>
</feature>
<keyword evidence="9" id="KW-1185">Reference proteome</keyword>
<dbReference type="EMBL" id="JAQLUK010000112">
    <property type="protein sequence ID" value="MDB2294416.1"/>
    <property type="molecule type" value="Genomic_DNA"/>
</dbReference>
<dbReference type="PROSITE" id="PS50109">
    <property type="entry name" value="HIS_KIN"/>
    <property type="match status" value="1"/>
</dbReference>
<dbReference type="Proteomes" id="UP001210528">
    <property type="component" value="Unassembled WGS sequence"/>
</dbReference>
<evidence type="ECO:0000256" key="3">
    <source>
        <dbReference type="ARBA" id="ARBA00022679"/>
    </source>
</evidence>
<evidence type="ECO:0000259" key="7">
    <source>
        <dbReference type="PROSITE" id="PS50109"/>
    </source>
</evidence>
<dbReference type="InterPro" id="IPR003594">
    <property type="entry name" value="HATPase_dom"/>
</dbReference>
<dbReference type="GO" id="GO:0016301">
    <property type="term" value="F:kinase activity"/>
    <property type="evidence" value="ECO:0007669"/>
    <property type="project" value="UniProtKB-KW"/>
</dbReference>
<comment type="caution">
    <text evidence="8">The sequence shown here is derived from an EMBL/GenBank/DDBJ whole genome shotgun (WGS) entry which is preliminary data.</text>
</comment>
<dbReference type="InterPro" id="IPR005467">
    <property type="entry name" value="His_kinase_dom"/>
</dbReference>
<dbReference type="RefSeq" id="WP_271970768.1">
    <property type="nucleotide sequence ID" value="NZ_JAQLUK010000112.1"/>
</dbReference>
<dbReference type="EC" id="2.7.13.3" evidence="2"/>
<evidence type="ECO:0000313" key="8">
    <source>
        <dbReference type="EMBL" id="MDB2294416.1"/>
    </source>
</evidence>
<keyword evidence="4 8" id="KW-0418">Kinase</keyword>
<dbReference type="SMART" id="SM00387">
    <property type="entry name" value="HATPase_c"/>
    <property type="match status" value="1"/>
</dbReference>
<dbReference type="Pfam" id="PF02518">
    <property type="entry name" value="HATPase_c"/>
    <property type="match status" value="1"/>
</dbReference>
<gene>
    <name evidence="8" type="ORF">PM085_19595</name>
</gene>
<name>A0ABT4ZA06_HALEZ</name>
<keyword evidence="3" id="KW-0808">Transferase</keyword>
<dbReference type="InterPro" id="IPR050736">
    <property type="entry name" value="Sensor_HK_Regulatory"/>
</dbReference>
<protein>
    <recommendedName>
        <fullName evidence="2">histidine kinase</fullName>
        <ecNumber evidence="2">2.7.13.3</ecNumber>
    </recommendedName>
</protein>
<accession>A0ABT4ZA06</accession>
<evidence type="ECO:0000256" key="2">
    <source>
        <dbReference type="ARBA" id="ARBA00012438"/>
    </source>
</evidence>
<evidence type="ECO:0000256" key="5">
    <source>
        <dbReference type="ARBA" id="ARBA00023012"/>
    </source>
</evidence>
<dbReference type="PANTHER" id="PTHR43711">
    <property type="entry name" value="TWO-COMPONENT HISTIDINE KINASE"/>
    <property type="match status" value="1"/>
</dbReference>
<dbReference type="PRINTS" id="PR00344">
    <property type="entry name" value="BCTRLSENSOR"/>
</dbReference>
<feature type="domain" description="Histidine kinase" evidence="7">
    <location>
        <begin position="1"/>
        <end position="75"/>
    </location>
</feature>
<dbReference type="SUPFAM" id="SSF55874">
    <property type="entry name" value="ATPase domain of HSP90 chaperone/DNA topoisomerase II/histidine kinase"/>
    <property type="match status" value="1"/>
</dbReference>
<dbReference type="CDD" id="cd00075">
    <property type="entry name" value="HATPase"/>
    <property type="match status" value="1"/>
</dbReference>
<reference evidence="8 9" key="1">
    <citation type="submission" date="2023-01" db="EMBL/GenBank/DDBJ databases">
        <title>Halorubrum ezzemoulense from Santa Pola, Spain.</title>
        <authorList>
            <person name="Feng Y."/>
            <person name="Louyakis A.S."/>
            <person name="Gogarten J.P."/>
        </authorList>
    </citation>
    <scope>NUCLEOTIDE SEQUENCE [LARGE SCALE GENOMIC DNA]</scope>
    <source>
        <strain evidence="8 9">AMM015</strain>
    </source>
</reference>
<evidence type="ECO:0000313" key="9">
    <source>
        <dbReference type="Proteomes" id="UP001210528"/>
    </source>
</evidence>
<organism evidence="8 9">
    <name type="scientific">Halorubrum ezzemoulense</name>
    <name type="common">Halorubrum chaoviator</name>
    <dbReference type="NCBI Taxonomy" id="337243"/>
    <lineage>
        <taxon>Archaea</taxon>
        <taxon>Methanobacteriati</taxon>
        <taxon>Methanobacteriota</taxon>
        <taxon>Stenosarchaea group</taxon>
        <taxon>Halobacteria</taxon>
        <taxon>Halobacteriales</taxon>
        <taxon>Haloferacaceae</taxon>
        <taxon>Halorubrum</taxon>
    </lineage>
</organism>
<feature type="non-terminal residue" evidence="8">
    <location>
        <position position="1"/>
    </location>
</feature>
<dbReference type="Gene3D" id="3.30.565.10">
    <property type="entry name" value="Histidine kinase-like ATPase, C-terminal domain"/>
    <property type="match status" value="1"/>
</dbReference>
<comment type="catalytic activity">
    <reaction evidence="1">
        <text>ATP + protein L-histidine = ADP + protein N-phospho-L-histidine.</text>
        <dbReference type="EC" id="2.7.13.3"/>
    </reaction>
</comment>
<sequence length="81" mass="8581">DVEVTVEAQSDGFSVADDGPGIPPEERDRVFETGFTTNPDGTGFGLNIVQQIVTGHDWEIQVTESISGGARFAITGVKTVD</sequence>
<evidence type="ECO:0000256" key="1">
    <source>
        <dbReference type="ARBA" id="ARBA00000085"/>
    </source>
</evidence>
<evidence type="ECO:0000256" key="6">
    <source>
        <dbReference type="SAM" id="MobiDB-lite"/>
    </source>
</evidence>
<keyword evidence="5" id="KW-0902">Two-component regulatory system</keyword>